<dbReference type="OrthoDB" id="9808651at2"/>
<dbReference type="Gene3D" id="3.90.180.10">
    <property type="entry name" value="Medium-chain alcohol dehydrogenases, catalytic domain"/>
    <property type="match status" value="1"/>
</dbReference>
<accession>A0A402D5S3</accession>
<sequence>MKVYELKNAQGLEALTRTERETPQPGYGQVLVKMRAASLNYRDILVAEGNYGPGASDGLVPLSDGAGEVVAVGEGVTRARVGDRVAGIFMQTYLDGGMTREKSRSALGGAIPGVLAEYVAFSEDGVVQIPDYLSYEEAATLPCAAVTAWQALVYVGGVKPGDTILLQGTGGVSLFALQFAKLSGARVIITSSSDEKLERAKTFGADLTINYRTEPDWDKRVLELTHGYGVDNIVEVGGAGTLNRSLNAVRYGGVVTLVGVLSGAAGEIKTGLMLGKNIRVQGIYVGSRLMFESMNAAMAQSAVHPVIDKIFEFREVREAYEYLKTARHFGKVVIRIGD</sequence>
<reference evidence="1 2" key="1">
    <citation type="journal article" date="2019" name="Int. J. Syst. Evol. Microbiol.">
        <title>Capsulimonas corticalis gen. nov., sp. nov., an aerobic capsulated bacterium, of a novel bacterial order, Capsulimonadales ord. nov., of the class Armatimonadia of the phylum Armatimonadetes.</title>
        <authorList>
            <person name="Li J."/>
            <person name="Kudo C."/>
            <person name="Tonouchi A."/>
        </authorList>
    </citation>
    <scope>NUCLEOTIDE SEQUENCE [LARGE SCALE GENOMIC DNA]</scope>
    <source>
        <strain evidence="1 2">AX-7</strain>
    </source>
</reference>
<protein>
    <submittedName>
        <fullName evidence="1">NADPH:quinone oxidoreductase</fullName>
    </submittedName>
</protein>
<dbReference type="RefSeq" id="WP_119324764.1">
    <property type="nucleotide sequence ID" value="NZ_AP025739.1"/>
</dbReference>
<dbReference type="KEGG" id="ccot:CCAX7_18750"/>
<dbReference type="Pfam" id="PF00107">
    <property type="entry name" value="ADH_zinc_N"/>
    <property type="match status" value="1"/>
</dbReference>
<evidence type="ECO:0000313" key="2">
    <source>
        <dbReference type="Proteomes" id="UP000287394"/>
    </source>
</evidence>
<dbReference type="GO" id="GO:0016491">
    <property type="term" value="F:oxidoreductase activity"/>
    <property type="evidence" value="ECO:0007669"/>
    <property type="project" value="InterPro"/>
</dbReference>
<dbReference type="InterPro" id="IPR013154">
    <property type="entry name" value="ADH-like_N"/>
</dbReference>
<keyword evidence="2" id="KW-1185">Reference proteome</keyword>
<dbReference type="InterPro" id="IPR011032">
    <property type="entry name" value="GroES-like_sf"/>
</dbReference>
<dbReference type="Proteomes" id="UP000287394">
    <property type="component" value="Chromosome"/>
</dbReference>
<dbReference type="SUPFAM" id="SSF51735">
    <property type="entry name" value="NAD(P)-binding Rossmann-fold domains"/>
    <property type="match status" value="1"/>
</dbReference>
<dbReference type="FunCoup" id="A0A402D5S3">
    <property type="interactions" value="372"/>
</dbReference>
<proteinExistence type="predicted"/>
<dbReference type="InterPro" id="IPR020843">
    <property type="entry name" value="ER"/>
</dbReference>
<dbReference type="PANTHER" id="PTHR45033">
    <property type="match status" value="1"/>
</dbReference>
<evidence type="ECO:0000313" key="1">
    <source>
        <dbReference type="EMBL" id="BDI29824.1"/>
    </source>
</evidence>
<dbReference type="Gene3D" id="3.40.50.720">
    <property type="entry name" value="NAD(P)-binding Rossmann-like Domain"/>
    <property type="match status" value="1"/>
</dbReference>
<dbReference type="EMBL" id="AP025739">
    <property type="protein sequence ID" value="BDI29824.1"/>
    <property type="molecule type" value="Genomic_DNA"/>
</dbReference>
<dbReference type="SMART" id="SM00829">
    <property type="entry name" value="PKS_ER"/>
    <property type="match status" value="1"/>
</dbReference>
<dbReference type="Pfam" id="PF08240">
    <property type="entry name" value="ADH_N"/>
    <property type="match status" value="1"/>
</dbReference>
<organism evidence="1 2">
    <name type="scientific">Capsulimonas corticalis</name>
    <dbReference type="NCBI Taxonomy" id="2219043"/>
    <lineage>
        <taxon>Bacteria</taxon>
        <taxon>Bacillati</taxon>
        <taxon>Armatimonadota</taxon>
        <taxon>Armatimonadia</taxon>
        <taxon>Capsulimonadales</taxon>
        <taxon>Capsulimonadaceae</taxon>
        <taxon>Capsulimonas</taxon>
    </lineage>
</organism>
<dbReference type="InterPro" id="IPR052711">
    <property type="entry name" value="Zinc_ADH-like"/>
</dbReference>
<dbReference type="AlphaFoldDB" id="A0A402D5S3"/>
<dbReference type="PANTHER" id="PTHR45033:SF2">
    <property type="entry name" value="ZINC-TYPE ALCOHOL DEHYDROGENASE-LIKE PROTEIN C1773.06C"/>
    <property type="match status" value="1"/>
</dbReference>
<dbReference type="InterPro" id="IPR036291">
    <property type="entry name" value="NAD(P)-bd_dom_sf"/>
</dbReference>
<dbReference type="SUPFAM" id="SSF50129">
    <property type="entry name" value="GroES-like"/>
    <property type="match status" value="1"/>
</dbReference>
<gene>
    <name evidence="1" type="primary">adhP_1</name>
    <name evidence="1" type="ORF">CCAX7_18750</name>
</gene>
<dbReference type="InterPro" id="IPR013149">
    <property type="entry name" value="ADH-like_C"/>
</dbReference>
<dbReference type="CDD" id="cd08276">
    <property type="entry name" value="MDR7"/>
    <property type="match status" value="1"/>
</dbReference>
<name>A0A402D5S3_9BACT</name>